<dbReference type="AlphaFoldDB" id="A0A0J1GY87"/>
<dbReference type="PATRIC" id="fig|1195763.3.peg.3035"/>
<evidence type="ECO:0000313" key="2">
    <source>
        <dbReference type="Proteomes" id="UP000036097"/>
    </source>
</evidence>
<sequence length="433" mass="47008">MAGALLLAGCGGDDSHQSDPTGAETVVGYRVKAIDGYLQDAKVWLDITPDWVHDPAHEPSAMTISGGVAVLDVTGIADYGQYPLMVEAVAGKTVDSDTPEQPIERSFILSAPARQSDITPLTTLVRLTLVQAAASNLAMTEEEARDYVARLVGLSGEQVYGDYVARAREQGSEPEASPVVYAARNIVASQLLSLSGDELLTAASEDKSVSSFDDKIAVVGGKIKHKVSAMQLSEPVFSGSEDISVDSDNDTYPDIYDAFPEDGSRWLEEDVDGNGNSPDEIAACREGDSIFDSSGALLSPPVSYGDFLVAAEHCRKINGEQVWDFTDEMVRGTQWGVYFAVFDATEYWIFRDDEPQRAETAEGDLMGLWSVKEGRLYVNDGEGDSVLMVITHSNGKQFAFKDWWRSEEYGFADTGSVELDKGAIESGIMWREE</sequence>
<accession>A0A0J1GY87</accession>
<evidence type="ECO:0000313" key="1">
    <source>
        <dbReference type="EMBL" id="KLV04635.1"/>
    </source>
</evidence>
<gene>
    <name evidence="1" type="ORF">ABT56_14335</name>
</gene>
<protein>
    <submittedName>
        <fullName evidence="1">Uncharacterized protein</fullName>
    </submittedName>
</protein>
<keyword evidence="2" id="KW-1185">Reference proteome</keyword>
<reference evidence="1 2" key="1">
    <citation type="submission" date="2015-05" db="EMBL/GenBank/DDBJ databases">
        <title>Photobacterium galathea sp. nov.</title>
        <authorList>
            <person name="Machado H."/>
            <person name="Gram L."/>
        </authorList>
    </citation>
    <scope>NUCLEOTIDE SEQUENCE [LARGE SCALE GENOMIC DNA]</scope>
    <source>
        <strain evidence="1 2">CGMCC 1.12159</strain>
    </source>
</reference>
<proteinExistence type="predicted"/>
<organism evidence="1 2">
    <name type="scientific">Photobacterium aquae</name>
    <dbReference type="NCBI Taxonomy" id="1195763"/>
    <lineage>
        <taxon>Bacteria</taxon>
        <taxon>Pseudomonadati</taxon>
        <taxon>Pseudomonadota</taxon>
        <taxon>Gammaproteobacteria</taxon>
        <taxon>Vibrionales</taxon>
        <taxon>Vibrionaceae</taxon>
        <taxon>Photobacterium</taxon>
    </lineage>
</organism>
<dbReference type="EMBL" id="LDOT01000021">
    <property type="protein sequence ID" value="KLV04635.1"/>
    <property type="molecule type" value="Genomic_DNA"/>
</dbReference>
<dbReference type="Proteomes" id="UP000036097">
    <property type="component" value="Unassembled WGS sequence"/>
</dbReference>
<comment type="caution">
    <text evidence="1">The sequence shown here is derived from an EMBL/GenBank/DDBJ whole genome shotgun (WGS) entry which is preliminary data.</text>
</comment>
<name>A0A0J1GY87_9GAMM</name>